<evidence type="ECO:0000256" key="3">
    <source>
        <dbReference type="ARBA" id="ARBA00022695"/>
    </source>
</evidence>
<dbReference type="InterPro" id="IPR000477">
    <property type="entry name" value="RT_dom"/>
</dbReference>
<organism evidence="11">
    <name type="scientific">Chromera velia CCMP2878</name>
    <dbReference type="NCBI Taxonomy" id="1169474"/>
    <lineage>
        <taxon>Eukaryota</taxon>
        <taxon>Sar</taxon>
        <taxon>Alveolata</taxon>
        <taxon>Colpodellida</taxon>
        <taxon>Chromeraceae</taxon>
        <taxon>Chromera</taxon>
    </lineage>
</organism>
<dbReference type="FunFam" id="3.30.420.10:FF:000032">
    <property type="entry name" value="Retrovirus-related Pol polyprotein from transposon 297-like Protein"/>
    <property type="match status" value="2"/>
</dbReference>
<dbReference type="InterPro" id="IPR021109">
    <property type="entry name" value="Peptidase_aspartic_dom_sf"/>
</dbReference>
<dbReference type="InterPro" id="IPR050951">
    <property type="entry name" value="Retrovirus_Pol_polyprotein"/>
</dbReference>
<sequence length="1287" mass="146420">MWAQNASVKVGSQSKVSFVVGNGHKTTGILDSGAEVSFIDVSLTLYADSPVVPATLALWAAEGSGLKVLGETTISLSYPNNPEKKFPHILLVTADTGYNLVLGQDFLKLKDPVVQYHYRGDRLVVADLPVFHCWYDDGRKPMRVAPLRRTKVTKRSRALLRVDVDGVGEEETVILRRNFPRAHPGLAVSDQIVTVRAGVAIIEVLNVSQQDLRLGAEPLLTFAEPASRVASVTAITANVMTSTPPQNPPPSPLLPKVDLSHILPEVRGKYESLLREYSDLWSRFCFDIGELRLNGQPYEVRIPTGDAPPIRWNQDRVPYHQRNHVKKEIEAMEEGGVIRKSSSPWAAPVILVKKPDGTTRFCLDFRKLNQATKRDLFPLPRIQETLDRLTGAQVFSVLDYTSSFFQLKMHEADAEKTAFVTPFGLYEFTRMPFGLVNAPSIFQRVMTLLLAGLTRDIALVYIDDIIVFSRSHAEHLRDLREVLGLVRQANLKLKLEKAQIALREVEYLGYSVSFRGIRPSRKNVKKGLEWESPKDRKELRSFLYLCSYYRHFVADFARLTHPLHELLKPADKEGRPLPFQWGEEAEAIFTELKRHLTTPPILAFPDMNRPFIVKLDACKVSVGGLLTQEVNGKEVVIAYTSRALSAAERNYSPVEREALGLVYCCRQWRHYLIGGRTYAVTDHKPNLAMEDRKMANERVRNWALELQKFGLRYVHKSGKAHADADALSRMPQKLLPVCVDSGVPLCRHCNQPADRSTEIRTGMGAVMAGVYGQAKATPLQANKAFLDRVREELPKDPVLGDHYRYFMKGVVPTDKRQARQVLLEESAFEFRDGLLYRFEGRGVEKREQLVMPRACQSTVLMMGHDHSLGGHAGQHRLADKTLLHFWWPRLQADAREWVTSCRECQERAKRLPTRNPQTVPVPPHPWHTLGIDVSGPFPTSRRGNRFVLVVTDHFSKNVEAFARPEMTATVVAQILVDKIFCRYGPFEVLLSDRGINFRSELVSEVLRILKINHKLTSGYHPQCNGLTERYNQTWEQGVGKQLKAKNFLDWDLYLQPFNFSYRTTPHAETRLTPFMGHDHSLGGHAGQHRLADKTLLHFWWPRLQADAREWVTSCRECQERAKRLPTRNPQTVPVPPHPWHTLGIDVSGPFPTSRRGNRFVLVVTDHFSKNVEAFARPEMTATVVAQILVDKIFCRYGPFEVLLSDRGINFRSELVSEVLRILKINHKLTSGYHPQCNGLTERYNQTWEQGVGKQLKAKNFLDWDLYLQPFNFSYRTTPHAETRLTPF</sequence>
<keyword evidence="7" id="KW-0695">RNA-directed DNA polymerase</keyword>
<evidence type="ECO:0000256" key="4">
    <source>
        <dbReference type="ARBA" id="ARBA00022722"/>
    </source>
</evidence>
<dbReference type="Pfam" id="PF00078">
    <property type="entry name" value="RVT_1"/>
    <property type="match status" value="1"/>
</dbReference>
<keyword evidence="5" id="KW-0255">Endonuclease</keyword>
<dbReference type="Gene3D" id="3.10.20.370">
    <property type="match status" value="1"/>
</dbReference>
<keyword evidence="8" id="KW-0511">Multifunctional enzyme</keyword>
<keyword evidence="4" id="KW-0540">Nuclease</keyword>
<dbReference type="EMBL" id="CDMZ01004756">
    <property type="protein sequence ID" value="CEM50814.1"/>
    <property type="molecule type" value="Genomic_DNA"/>
</dbReference>
<dbReference type="InterPro" id="IPR043502">
    <property type="entry name" value="DNA/RNA_pol_sf"/>
</dbReference>
<keyword evidence="2" id="KW-0808">Transferase</keyword>
<protein>
    <recommendedName>
        <fullName evidence="12">Reverse transcriptase</fullName>
    </recommendedName>
</protein>
<gene>
    <name evidence="11" type="ORF">Cvel_1687</name>
</gene>
<dbReference type="InterPro" id="IPR001584">
    <property type="entry name" value="Integrase_cat-core"/>
</dbReference>
<evidence type="ECO:0000256" key="1">
    <source>
        <dbReference type="ARBA" id="ARBA00022670"/>
    </source>
</evidence>
<dbReference type="SUPFAM" id="SSF53098">
    <property type="entry name" value="Ribonuclease H-like"/>
    <property type="match status" value="2"/>
</dbReference>
<dbReference type="PANTHER" id="PTHR37984">
    <property type="entry name" value="PROTEIN CBG26694"/>
    <property type="match status" value="1"/>
</dbReference>
<name>A0A0G4I1Q3_9ALVE</name>
<dbReference type="GO" id="GO:0006508">
    <property type="term" value="P:proteolysis"/>
    <property type="evidence" value="ECO:0007669"/>
    <property type="project" value="UniProtKB-KW"/>
</dbReference>
<dbReference type="Pfam" id="PF17921">
    <property type="entry name" value="Integrase_H2C2"/>
    <property type="match status" value="2"/>
</dbReference>
<reference evidence="11" key="1">
    <citation type="submission" date="2014-11" db="EMBL/GenBank/DDBJ databases">
        <authorList>
            <person name="Otto D Thomas"/>
            <person name="Naeem Raeece"/>
        </authorList>
    </citation>
    <scope>NUCLEOTIDE SEQUENCE</scope>
</reference>
<dbReference type="InterPro" id="IPR043128">
    <property type="entry name" value="Rev_trsase/Diguanyl_cyclase"/>
</dbReference>
<accession>A0A0G4I1Q3</accession>
<feature type="domain" description="Reverse transcriptase" evidence="9">
    <location>
        <begin position="333"/>
        <end position="512"/>
    </location>
</feature>
<evidence type="ECO:0000256" key="2">
    <source>
        <dbReference type="ARBA" id="ARBA00022679"/>
    </source>
</evidence>
<dbReference type="InterPro" id="IPR041588">
    <property type="entry name" value="Integrase_H2C2"/>
</dbReference>
<dbReference type="PANTHER" id="PTHR37984:SF5">
    <property type="entry name" value="PROTEIN NYNRIN-LIKE"/>
    <property type="match status" value="1"/>
</dbReference>
<dbReference type="FunFam" id="3.10.20.370:FF:000001">
    <property type="entry name" value="Retrovirus-related Pol polyprotein from transposon 17.6-like protein"/>
    <property type="match status" value="1"/>
</dbReference>
<dbReference type="GO" id="GO:0015074">
    <property type="term" value="P:DNA integration"/>
    <property type="evidence" value="ECO:0007669"/>
    <property type="project" value="InterPro"/>
</dbReference>
<dbReference type="GO" id="GO:0004519">
    <property type="term" value="F:endonuclease activity"/>
    <property type="evidence" value="ECO:0007669"/>
    <property type="project" value="UniProtKB-KW"/>
</dbReference>
<dbReference type="PROSITE" id="PS50878">
    <property type="entry name" value="RT_POL"/>
    <property type="match status" value="1"/>
</dbReference>
<evidence type="ECO:0000313" key="11">
    <source>
        <dbReference type="EMBL" id="CEM50814.1"/>
    </source>
</evidence>
<dbReference type="GO" id="GO:0003964">
    <property type="term" value="F:RNA-directed DNA polymerase activity"/>
    <property type="evidence" value="ECO:0007669"/>
    <property type="project" value="UniProtKB-KW"/>
</dbReference>
<dbReference type="SUPFAM" id="SSF56672">
    <property type="entry name" value="DNA/RNA polymerases"/>
    <property type="match status" value="1"/>
</dbReference>
<proteinExistence type="predicted"/>
<evidence type="ECO:0000256" key="5">
    <source>
        <dbReference type="ARBA" id="ARBA00022759"/>
    </source>
</evidence>
<dbReference type="CDD" id="cd09274">
    <property type="entry name" value="RNase_HI_RT_Ty3"/>
    <property type="match status" value="1"/>
</dbReference>
<dbReference type="Gene3D" id="3.30.70.270">
    <property type="match status" value="2"/>
</dbReference>
<evidence type="ECO:0000259" key="10">
    <source>
        <dbReference type="PROSITE" id="PS50994"/>
    </source>
</evidence>
<dbReference type="GO" id="GO:0003676">
    <property type="term" value="F:nucleic acid binding"/>
    <property type="evidence" value="ECO:0007669"/>
    <property type="project" value="InterPro"/>
</dbReference>
<dbReference type="FunFam" id="1.10.340.70:FF:000001">
    <property type="entry name" value="Retrovirus-related Pol polyprotein from transposon gypsy-like Protein"/>
    <property type="match status" value="1"/>
</dbReference>
<dbReference type="GO" id="GO:0008233">
    <property type="term" value="F:peptidase activity"/>
    <property type="evidence" value="ECO:0007669"/>
    <property type="project" value="UniProtKB-KW"/>
</dbReference>
<dbReference type="PROSITE" id="PS50994">
    <property type="entry name" value="INTEGRASE"/>
    <property type="match status" value="2"/>
</dbReference>
<dbReference type="InterPro" id="IPR012337">
    <property type="entry name" value="RNaseH-like_sf"/>
</dbReference>
<evidence type="ECO:0008006" key="12">
    <source>
        <dbReference type="Google" id="ProtNLM"/>
    </source>
</evidence>
<dbReference type="InterPro" id="IPR036397">
    <property type="entry name" value="RNaseH_sf"/>
</dbReference>
<keyword evidence="6" id="KW-0378">Hydrolase</keyword>
<evidence type="ECO:0000256" key="7">
    <source>
        <dbReference type="ARBA" id="ARBA00022918"/>
    </source>
</evidence>
<dbReference type="InterPro" id="IPR041577">
    <property type="entry name" value="RT_RNaseH_2"/>
</dbReference>
<dbReference type="CDD" id="cd01647">
    <property type="entry name" value="RT_LTR"/>
    <property type="match status" value="1"/>
</dbReference>
<dbReference type="FunFam" id="3.30.70.270:FF:000020">
    <property type="entry name" value="Transposon Tf2-6 polyprotein-like Protein"/>
    <property type="match status" value="1"/>
</dbReference>
<dbReference type="Pfam" id="PF17919">
    <property type="entry name" value="RT_RNaseH_2"/>
    <property type="match status" value="1"/>
</dbReference>
<dbReference type="Gene3D" id="2.40.70.10">
    <property type="entry name" value="Acid Proteases"/>
    <property type="match status" value="1"/>
</dbReference>
<keyword evidence="1" id="KW-0645">Protease</keyword>
<evidence type="ECO:0000256" key="6">
    <source>
        <dbReference type="ARBA" id="ARBA00022801"/>
    </source>
</evidence>
<dbReference type="Pfam" id="PF00665">
    <property type="entry name" value="rve"/>
    <property type="match status" value="2"/>
</dbReference>
<evidence type="ECO:0000256" key="8">
    <source>
        <dbReference type="ARBA" id="ARBA00023268"/>
    </source>
</evidence>
<feature type="domain" description="Integrase catalytic" evidence="10">
    <location>
        <begin position="921"/>
        <end position="1081"/>
    </location>
</feature>
<dbReference type="Gene3D" id="3.10.10.10">
    <property type="entry name" value="HIV Type 1 Reverse Transcriptase, subunit A, domain 1"/>
    <property type="match status" value="1"/>
</dbReference>
<feature type="domain" description="Integrase catalytic" evidence="10">
    <location>
        <begin position="1134"/>
        <end position="1287"/>
    </location>
</feature>
<keyword evidence="3" id="KW-0548">Nucleotidyltransferase</keyword>
<dbReference type="CDD" id="cd00303">
    <property type="entry name" value="retropepsin_like"/>
    <property type="match status" value="1"/>
</dbReference>
<dbReference type="Gene3D" id="1.10.340.70">
    <property type="match status" value="1"/>
</dbReference>
<dbReference type="FunFam" id="3.10.10.10:FF:000007">
    <property type="entry name" value="Retrovirus-related Pol polyprotein from transposon 17.6-like Protein"/>
    <property type="match status" value="1"/>
</dbReference>
<evidence type="ECO:0000259" key="9">
    <source>
        <dbReference type="PROSITE" id="PS50878"/>
    </source>
</evidence>
<dbReference type="Gene3D" id="3.30.420.10">
    <property type="entry name" value="Ribonuclease H-like superfamily/Ribonuclease H"/>
    <property type="match status" value="2"/>
</dbReference>